<feature type="signal peptide" evidence="1">
    <location>
        <begin position="1"/>
        <end position="24"/>
    </location>
</feature>
<keyword evidence="1" id="KW-0732">Signal</keyword>
<dbReference type="eggNOG" id="COG1680">
    <property type="taxonomic scope" value="Bacteria"/>
</dbReference>
<dbReference type="RefSeq" id="WP_009196660.1">
    <property type="nucleotide sequence ID" value="NZ_AODQ01000103.1"/>
</dbReference>
<reference evidence="3 4" key="1">
    <citation type="journal article" date="2013" name="Genome Announc.">
        <title>Draft Genome Sequence of Cesiribacter andamanensis Strain AMV16T, Isolated from a Soil Sample from a Mud Volcano in the Andaman Islands, India.</title>
        <authorList>
            <person name="Shivaji S."/>
            <person name="Ara S."/>
            <person name="Begum Z."/>
            <person name="Srinivas T.N."/>
            <person name="Singh A."/>
            <person name="Kumar Pinnaka A."/>
        </authorList>
    </citation>
    <scope>NUCLEOTIDE SEQUENCE [LARGE SCALE GENOMIC DNA]</scope>
    <source>
        <strain evidence="3 4">AMV16</strain>
    </source>
</reference>
<evidence type="ECO:0000259" key="2">
    <source>
        <dbReference type="Pfam" id="PF00144"/>
    </source>
</evidence>
<dbReference type="InterPro" id="IPR050789">
    <property type="entry name" value="Diverse_Enzym_Activities"/>
</dbReference>
<gene>
    <name evidence="3" type="ORF">ADICEAN_03277</name>
</gene>
<evidence type="ECO:0000313" key="3">
    <source>
        <dbReference type="EMBL" id="EMR01599.1"/>
    </source>
</evidence>
<accession>M7NSY1</accession>
<dbReference type="PANTHER" id="PTHR43283">
    <property type="entry name" value="BETA-LACTAMASE-RELATED"/>
    <property type="match status" value="1"/>
</dbReference>
<feature type="chain" id="PRO_5004082493" evidence="1">
    <location>
        <begin position="25"/>
        <end position="357"/>
    </location>
</feature>
<comment type="caution">
    <text evidence="3">The sequence shown here is derived from an EMBL/GenBank/DDBJ whole genome shotgun (WGS) entry which is preliminary data.</text>
</comment>
<evidence type="ECO:0000256" key="1">
    <source>
        <dbReference type="SAM" id="SignalP"/>
    </source>
</evidence>
<dbReference type="InterPro" id="IPR012338">
    <property type="entry name" value="Beta-lactam/transpept-like"/>
</dbReference>
<feature type="domain" description="Beta-lactamase-related" evidence="2">
    <location>
        <begin position="56"/>
        <end position="342"/>
    </location>
</feature>
<protein>
    <submittedName>
        <fullName evidence="3">Putative periplasmic esterase</fullName>
    </submittedName>
</protein>
<organism evidence="3 4">
    <name type="scientific">Cesiribacter andamanensis AMV16</name>
    <dbReference type="NCBI Taxonomy" id="1279009"/>
    <lineage>
        <taxon>Bacteria</taxon>
        <taxon>Pseudomonadati</taxon>
        <taxon>Bacteroidota</taxon>
        <taxon>Cytophagia</taxon>
        <taxon>Cytophagales</taxon>
        <taxon>Cesiribacteraceae</taxon>
        <taxon>Cesiribacter</taxon>
    </lineage>
</organism>
<evidence type="ECO:0000313" key="4">
    <source>
        <dbReference type="Proteomes" id="UP000011910"/>
    </source>
</evidence>
<proteinExistence type="predicted"/>
<dbReference type="Proteomes" id="UP000011910">
    <property type="component" value="Unassembled WGS sequence"/>
</dbReference>
<dbReference type="EMBL" id="AODQ01000103">
    <property type="protein sequence ID" value="EMR01599.1"/>
    <property type="molecule type" value="Genomic_DNA"/>
</dbReference>
<keyword evidence="4" id="KW-1185">Reference proteome</keyword>
<dbReference type="InterPro" id="IPR001466">
    <property type="entry name" value="Beta-lactam-related"/>
</dbReference>
<dbReference type="PANTHER" id="PTHR43283:SF7">
    <property type="entry name" value="BETA-LACTAMASE-RELATED DOMAIN-CONTAINING PROTEIN"/>
    <property type="match status" value="1"/>
</dbReference>
<sequence length="357" mass="39764">MRYTPLLLGSLVVLLLTATGWAQAPHAFAYASPESKGFSSAQLDSLSAFLSRAGSSALLVMVDGAIIYEWGETGRRHTIHSIRKAMINALYGIKVADGSIDTSMTLRQLALDDIAPSLTEQEKGARIADLLKSRSGVYHPAAAVSEGMLRNMPARDTHAPGTHYYYNNWDFNVLGAILEQQTGQTIYQLFYQEIALPLGMYDYAGTVATLDGDSEGAHIPDTDGYYQYERSKSRYPAYHFRLSARDMALFGQLYLNEGSWEGRQLIPASWIRASTKPYSVTNPGYGIGYGMLWDVLMKTENRASSSFYHTGLGIHMLGVYPAEKLVLVHRVNTEREHHFTEGEFYRMIRLVFAAKSD</sequence>
<dbReference type="AlphaFoldDB" id="M7NSY1"/>
<name>M7NSY1_9BACT</name>
<dbReference type="STRING" id="1279009.ADICEAN_03277"/>
<dbReference type="OrthoDB" id="9773047at2"/>
<dbReference type="Pfam" id="PF00144">
    <property type="entry name" value="Beta-lactamase"/>
    <property type="match status" value="1"/>
</dbReference>
<dbReference type="SUPFAM" id="SSF56601">
    <property type="entry name" value="beta-lactamase/transpeptidase-like"/>
    <property type="match status" value="1"/>
</dbReference>
<dbReference type="PATRIC" id="fig|1279009.4.peg.3327"/>
<dbReference type="Gene3D" id="3.40.710.10">
    <property type="entry name" value="DD-peptidase/beta-lactamase superfamily"/>
    <property type="match status" value="1"/>
</dbReference>